<evidence type="ECO:0000313" key="5">
    <source>
        <dbReference type="EMBL" id="WTU77002.1"/>
    </source>
</evidence>
<dbReference type="EMBL" id="CP108264">
    <property type="protein sequence ID" value="WTU77002.1"/>
    <property type="molecule type" value="Genomic_DNA"/>
</dbReference>
<organism evidence="5">
    <name type="scientific">Streptomyces sp. NBC_00049</name>
    <dbReference type="NCBI Taxonomy" id="2903617"/>
    <lineage>
        <taxon>Bacteria</taxon>
        <taxon>Bacillati</taxon>
        <taxon>Actinomycetota</taxon>
        <taxon>Actinomycetes</taxon>
        <taxon>Kitasatosporales</taxon>
        <taxon>Streptomycetaceae</taxon>
        <taxon>Streptomyces</taxon>
    </lineage>
</organism>
<accession>A0AAU2JYS3</accession>
<dbReference type="AlphaFoldDB" id="A0AAU2JYS3"/>
<dbReference type="Pfam" id="PF01965">
    <property type="entry name" value="DJ-1_PfpI"/>
    <property type="match status" value="1"/>
</dbReference>
<dbReference type="PROSITE" id="PS01124">
    <property type="entry name" value="HTH_ARAC_FAMILY_2"/>
    <property type="match status" value="1"/>
</dbReference>
<evidence type="ECO:0000259" key="4">
    <source>
        <dbReference type="PROSITE" id="PS01124"/>
    </source>
</evidence>
<reference evidence="5" key="1">
    <citation type="submission" date="2022-10" db="EMBL/GenBank/DDBJ databases">
        <title>The complete genomes of actinobacterial strains from the NBC collection.</title>
        <authorList>
            <person name="Joergensen T.S."/>
            <person name="Alvarez Arevalo M."/>
            <person name="Sterndorff E.B."/>
            <person name="Faurdal D."/>
            <person name="Vuksanovic O."/>
            <person name="Mourched A.-S."/>
            <person name="Charusanti P."/>
            <person name="Shaw S."/>
            <person name="Blin K."/>
            <person name="Weber T."/>
        </authorList>
    </citation>
    <scope>NUCLEOTIDE SEQUENCE</scope>
    <source>
        <strain evidence="5">NBC_00049</strain>
    </source>
</reference>
<dbReference type="InterPro" id="IPR018060">
    <property type="entry name" value="HTH_AraC"/>
</dbReference>
<dbReference type="PANTHER" id="PTHR43130:SF3">
    <property type="entry name" value="HTH-TYPE TRANSCRIPTIONAL REGULATOR RV1931C"/>
    <property type="match status" value="1"/>
</dbReference>
<dbReference type="InterPro" id="IPR009057">
    <property type="entry name" value="Homeodomain-like_sf"/>
</dbReference>
<gene>
    <name evidence="5" type="ORF">OG327_28765</name>
</gene>
<dbReference type="GO" id="GO:0003700">
    <property type="term" value="F:DNA-binding transcription factor activity"/>
    <property type="evidence" value="ECO:0007669"/>
    <property type="project" value="InterPro"/>
</dbReference>
<dbReference type="PANTHER" id="PTHR43130">
    <property type="entry name" value="ARAC-FAMILY TRANSCRIPTIONAL REGULATOR"/>
    <property type="match status" value="1"/>
</dbReference>
<proteinExistence type="predicted"/>
<dbReference type="GO" id="GO:0043565">
    <property type="term" value="F:sequence-specific DNA binding"/>
    <property type="evidence" value="ECO:0007669"/>
    <property type="project" value="InterPro"/>
</dbReference>
<dbReference type="SUPFAM" id="SSF46689">
    <property type="entry name" value="Homeodomain-like"/>
    <property type="match status" value="2"/>
</dbReference>
<dbReference type="InterPro" id="IPR052158">
    <property type="entry name" value="INH-QAR"/>
</dbReference>
<keyword evidence="1" id="KW-0805">Transcription regulation</keyword>
<evidence type="ECO:0000256" key="1">
    <source>
        <dbReference type="ARBA" id="ARBA00023015"/>
    </source>
</evidence>
<evidence type="ECO:0000256" key="2">
    <source>
        <dbReference type="ARBA" id="ARBA00023125"/>
    </source>
</evidence>
<dbReference type="PROSITE" id="PS00041">
    <property type="entry name" value="HTH_ARAC_FAMILY_1"/>
    <property type="match status" value="1"/>
</dbReference>
<dbReference type="InterPro" id="IPR029062">
    <property type="entry name" value="Class_I_gatase-like"/>
</dbReference>
<dbReference type="Pfam" id="PF12833">
    <property type="entry name" value="HTH_18"/>
    <property type="match status" value="1"/>
</dbReference>
<dbReference type="SMART" id="SM00342">
    <property type="entry name" value="HTH_ARAC"/>
    <property type="match status" value="1"/>
</dbReference>
<sequence length="345" mass="36992">MAVIAPGPARRSWQDDAVHRVAIVVQPGIRSFDLAVITEVWGPDRSRDGVPSFELRRCAVDPGRPIPLPGGLTLTPDRGLDWLATADLVVVPALAEPDDPTPEPVLAALREAHARGVPVAALCAGAFILAEAGLLEGRRAVTHWWLAPQLAARYPGVVVEDAPLYVEDHGLWTSAGVASGIDLCLHLVREAHGAEAAATVARSMVTGPFRTGDHAQYLDRPTPAADRTAEALAAVRERALRSLHEPLSVATLARWAGMSPRTFARRFAAATGTTPHRWLLGHRLDEARKLLERTDHPVPEVARRAGFASEVTFRQHFTASVGQSPRAYRAASVVPAATPKPPGQC</sequence>
<feature type="domain" description="HTH araC/xylS-type" evidence="4">
    <location>
        <begin position="233"/>
        <end position="331"/>
    </location>
</feature>
<protein>
    <submittedName>
        <fullName evidence="5">Helix-turn-helix domain-containing protein</fullName>
    </submittedName>
</protein>
<evidence type="ECO:0000256" key="3">
    <source>
        <dbReference type="ARBA" id="ARBA00023163"/>
    </source>
</evidence>
<name>A0AAU2JYS3_9ACTN</name>
<dbReference type="CDD" id="cd03137">
    <property type="entry name" value="GATase1_AraC_1"/>
    <property type="match status" value="1"/>
</dbReference>
<keyword evidence="3" id="KW-0804">Transcription</keyword>
<dbReference type="InterPro" id="IPR002818">
    <property type="entry name" value="DJ-1/PfpI"/>
</dbReference>
<dbReference type="Gene3D" id="1.10.10.60">
    <property type="entry name" value="Homeodomain-like"/>
    <property type="match status" value="2"/>
</dbReference>
<dbReference type="InterPro" id="IPR018062">
    <property type="entry name" value="HTH_AraC-typ_CS"/>
</dbReference>
<keyword evidence="2" id="KW-0238">DNA-binding</keyword>
<dbReference type="SUPFAM" id="SSF52317">
    <property type="entry name" value="Class I glutamine amidotransferase-like"/>
    <property type="match status" value="1"/>
</dbReference>
<dbReference type="Gene3D" id="3.40.50.880">
    <property type="match status" value="1"/>
</dbReference>